<evidence type="ECO:0000259" key="11">
    <source>
        <dbReference type="PROSITE" id="PS50011"/>
    </source>
</evidence>
<dbReference type="SMART" id="SM00220">
    <property type="entry name" value="S_TKc"/>
    <property type="match status" value="1"/>
</dbReference>
<feature type="domain" description="Protein kinase" evidence="11">
    <location>
        <begin position="473"/>
        <end position="829"/>
    </location>
</feature>
<feature type="region of interest" description="Disordered" evidence="10">
    <location>
        <begin position="228"/>
        <end position="288"/>
    </location>
</feature>
<dbReference type="EC" id="2.7.11.1" evidence="1"/>
<dbReference type="HOGENOM" id="CLU_013543_0_0_1"/>
<evidence type="ECO:0000256" key="6">
    <source>
        <dbReference type="ARBA" id="ARBA00022840"/>
    </source>
</evidence>
<dbReference type="PROSITE" id="PS50011">
    <property type="entry name" value="PROTEIN_KINASE_DOM"/>
    <property type="match status" value="1"/>
</dbReference>
<evidence type="ECO:0000256" key="5">
    <source>
        <dbReference type="ARBA" id="ARBA00022777"/>
    </source>
</evidence>
<dbReference type="EMBL" id="DS268426">
    <property type="protein sequence ID" value="EFO93016.1"/>
    <property type="molecule type" value="Genomic_DNA"/>
</dbReference>
<protein>
    <recommendedName>
        <fullName evidence="1">non-specific serine/threonine protein kinase</fullName>
        <ecNumber evidence="1">2.7.11.1</ecNumber>
    </recommendedName>
</protein>
<dbReference type="GO" id="GO:0000278">
    <property type="term" value="P:mitotic cell cycle"/>
    <property type="evidence" value="ECO:0007669"/>
    <property type="project" value="TreeGrafter"/>
</dbReference>
<dbReference type="InterPro" id="IPR017441">
    <property type="entry name" value="Protein_kinase_ATP_BS"/>
</dbReference>
<keyword evidence="6 9" id="KW-0067">ATP-binding</keyword>
<accession>E3M6F1</accession>
<dbReference type="InParanoid" id="E3M6F1"/>
<dbReference type="Gene3D" id="3.30.200.20">
    <property type="entry name" value="Phosphorylase Kinase, domain 1"/>
    <property type="match status" value="1"/>
</dbReference>
<feature type="compositionally biased region" description="Polar residues" evidence="10">
    <location>
        <begin position="241"/>
        <end position="258"/>
    </location>
</feature>
<feature type="region of interest" description="Disordered" evidence="10">
    <location>
        <begin position="345"/>
        <end position="364"/>
    </location>
</feature>
<evidence type="ECO:0000256" key="8">
    <source>
        <dbReference type="ARBA" id="ARBA00048679"/>
    </source>
</evidence>
<dbReference type="SUPFAM" id="SSF56112">
    <property type="entry name" value="Protein kinase-like (PK-like)"/>
    <property type="match status" value="1"/>
</dbReference>
<dbReference type="SMART" id="SM01331">
    <property type="entry name" value="DUF3635"/>
    <property type="match status" value="1"/>
</dbReference>
<dbReference type="InterPro" id="IPR011009">
    <property type="entry name" value="Kinase-like_dom_sf"/>
</dbReference>
<evidence type="ECO:0000256" key="10">
    <source>
        <dbReference type="SAM" id="MobiDB-lite"/>
    </source>
</evidence>
<keyword evidence="2" id="KW-0723">Serine/threonine-protein kinase</keyword>
<evidence type="ECO:0000256" key="3">
    <source>
        <dbReference type="ARBA" id="ARBA00022679"/>
    </source>
</evidence>
<dbReference type="GO" id="GO:0072354">
    <property type="term" value="F:histone H3T3 kinase activity"/>
    <property type="evidence" value="ECO:0007669"/>
    <property type="project" value="TreeGrafter"/>
</dbReference>
<evidence type="ECO:0000256" key="9">
    <source>
        <dbReference type="PROSITE-ProRule" id="PRU10141"/>
    </source>
</evidence>
<evidence type="ECO:0000256" key="7">
    <source>
        <dbReference type="ARBA" id="ARBA00047899"/>
    </source>
</evidence>
<evidence type="ECO:0000256" key="1">
    <source>
        <dbReference type="ARBA" id="ARBA00012513"/>
    </source>
</evidence>
<dbReference type="AlphaFoldDB" id="E3M6F1"/>
<dbReference type="FunCoup" id="E3M6F1">
    <property type="interactions" value="265"/>
</dbReference>
<sequence>MPPKKKAKQLTEQQKLRRAYNRQRSFGSTAVVVQDSRKLQLFASFGENPDFNFKKKKAAPAPRKVFPPSPNISVEAVSSDEEDAGNFKIPEAGDDEEEELRKLRIHQYEETEWMFSRAQIACQLNLFSLPSFKTRVHPLKRNYRVGKLEVFLFSVSVKWLFSYLHFFPDCSDNDSSDNHAEVQEVAECPSVSSEKELTLKTAAVESGNLETVQPNEECSTNISKENEIASTSHNQSEENEATSNGATSINRKAETSMTEMLDEAEEEESCQPNQEDTKYAKKRQRTKSPETMCHGMSTVMTMQNDQGMSTVLTMQNDQGMSTIMTMQNDQEEQHDYMQEVEKENAVQKRGTLQPQQRQLARESRVSRLSVMSAASSCHDSINSAMEDMSLDQKYLEETMGDDVGRSQLFESRVDSRNVPTGMTIHNEDPSLLPFYLADGTFEVAPSTMGQLLHVAGQKEAKTWSSLPKTALDGRRVKKLGEGSYGEVFSTVWEGKPVAIKVVPFEADENNRLYTGEYHSERMQTADQILPELIVMKELNQLKNMTSLHSTPNFIELIAAEIVTGNYPKGLLKAWDTYTASVKESENTRPDIYSSDDQKFIVIVSANGGVALEDFVLKSENEMLSILHQLILSMLAAESLLEFEHRDLHLGNVLIDRCGVEELDYMIGGHKIPLKAHGVKVNIIDFTLSRISKGPTTVFLDLENDPGVFEGTGDPQFDVYRQMRANCNGNWIKFENRTNLMWIEYIAHCLIDTEICPEGMLTKKRKEVQYFQPKFKIIFPIQELRQLFKQLGQFESCQASLMDTDFYEKFYIGYFGDVAKPQEDIYSDSE</sequence>
<comment type="catalytic activity">
    <reaction evidence="7">
        <text>L-threonyl-[protein] + ATP = O-phospho-L-threonyl-[protein] + ADP + H(+)</text>
        <dbReference type="Rhea" id="RHEA:46608"/>
        <dbReference type="Rhea" id="RHEA-COMP:11060"/>
        <dbReference type="Rhea" id="RHEA-COMP:11605"/>
        <dbReference type="ChEBI" id="CHEBI:15378"/>
        <dbReference type="ChEBI" id="CHEBI:30013"/>
        <dbReference type="ChEBI" id="CHEBI:30616"/>
        <dbReference type="ChEBI" id="CHEBI:61977"/>
        <dbReference type="ChEBI" id="CHEBI:456216"/>
        <dbReference type="EC" id="2.7.11.1"/>
    </reaction>
</comment>
<dbReference type="GO" id="GO:0005737">
    <property type="term" value="C:cytoplasm"/>
    <property type="evidence" value="ECO:0007669"/>
    <property type="project" value="TreeGrafter"/>
</dbReference>
<dbReference type="STRING" id="31234.E3M6F1"/>
<proteinExistence type="predicted"/>
<evidence type="ECO:0000313" key="12">
    <source>
        <dbReference type="EMBL" id="EFO93016.1"/>
    </source>
</evidence>
<dbReference type="OrthoDB" id="21018at2759"/>
<keyword evidence="4 9" id="KW-0547">Nucleotide-binding</keyword>
<dbReference type="GO" id="GO:0005524">
    <property type="term" value="F:ATP binding"/>
    <property type="evidence" value="ECO:0007669"/>
    <property type="project" value="UniProtKB-UniRule"/>
</dbReference>
<comment type="catalytic activity">
    <reaction evidence="8">
        <text>L-seryl-[protein] + ATP = O-phospho-L-seryl-[protein] + ADP + H(+)</text>
        <dbReference type="Rhea" id="RHEA:17989"/>
        <dbReference type="Rhea" id="RHEA-COMP:9863"/>
        <dbReference type="Rhea" id="RHEA-COMP:11604"/>
        <dbReference type="ChEBI" id="CHEBI:15378"/>
        <dbReference type="ChEBI" id="CHEBI:29999"/>
        <dbReference type="ChEBI" id="CHEBI:30616"/>
        <dbReference type="ChEBI" id="CHEBI:83421"/>
        <dbReference type="ChEBI" id="CHEBI:456216"/>
        <dbReference type="EC" id="2.7.11.1"/>
    </reaction>
</comment>
<evidence type="ECO:0000256" key="4">
    <source>
        <dbReference type="ARBA" id="ARBA00022741"/>
    </source>
</evidence>
<keyword evidence="13" id="KW-1185">Reference proteome</keyword>
<dbReference type="Proteomes" id="UP000008281">
    <property type="component" value="Unassembled WGS sequence"/>
</dbReference>
<dbReference type="PANTHER" id="PTHR24419">
    <property type="entry name" value="INTERLEUKIN-1 RECEPTOR-ASSOCIATED KINASE"/>
    <property type="match status" value="1"/>
</dbReference>
<dbReference type="PROSITE" id="PS00107">
    <property type="entry name" value="PROTEIN_KINASE_ATP"/>
    <property type="match status" value="1"/>
</dbReference>
<organism evidence="13">
    <name type="scientific">Caenorhabditis remanei</name>
    <name type="common">Caenorhabditis vulgaris</name>
    <dbReference type="NCBI Taxonomy" id="31234"/>
    <lineage>
        <taxon>Eukaryota</taxon>
        <taxon>Metazoa</taxon>
        <taxon>Ecdysozoa</taxon>
        <taxon>Nematoda</taxon>
        <taxon>Chromadorea</taxon>
        <taxon>Rhabditida</taxon>
        <taxon>Rhabditina</taxon>
        <taxon>Rhabditomorpha</taxon>
        <taxon>Rhabditoidea</taxon>
        <taxon>Rhabditidae</taxon>
        <taxon>Peloderinae</taxon>
        <taxon>Caenorhabditis</taxon>
    </lineage>
</organism>
<feature type="compositionally biased region" description="Acidic residues" evidence="10">
    <location>
        <begin position="260"/>
        <end position="269"/>
    </location>
</feature>
<dbReference type="Gene3D" id="1.10.510.10">
    <property type="entry name" value="Transferase(Phosphotransferase) domain 1"/>
    <property type="match status" value="1"/>
</dbReference>
<evidence type="ECO:0000313" key="13">
    <source>
        <dbReference type="Proteomes" id="UP000008281"/>
    </source>
</evidence>
<dbReference type="PANTHER" id="PTHR24419:SF18">
    <property type="entry name" value="SERINE_THREONINE-PROTEIN KINASE HASPIN"/>
    <property type="match status" value="1"/>
</dbReference>
<gene>
    <name evidence="12" type="ORF">CRE_10311</name>
</gene>
<dbReference type="InterPro" id="IPR000719">
    <property type="entry name" value="Prot_kinase_dom"/>
</dbReference>
<feature type="binding site" evidence="9">
    <location>
        <position position="500"/>
    </location>
    <ligand>
        <name>ATP</name>
        <dbReference type="ChEBI" id="CHEBI:30616"/>
    </ligand>
</feature>
<evidence type="ECO:0000256" key="2">
    <source>
        <dbReference type="ARBA" id="ARBA00022527"/>
    </source>
</evidence>
<dbReference type="GO" id="GO:0005634">
    <property type="term" value="C:nucleus"/>
    <property type="evidence" value="ECO:0007669"/>
    <property type="project" value="TreeGrafter"/>
</dbReference>
<keyword evidence="5" id="KW-0418">Kinase</keyword>
<dbReference type="eggNOG" id="KOG2464">
    <property type="taxonomic scope" value="Eukaryota"/>
</dbReference>
<reference evidence="12" key="1">
    <citation type="submission" date="2007-07" db="EMBL/GenBank/DDBJ databases">
        <title>PCAP assembly of the Caenorhabditis remanei genome.</title>
        <authorList>
            <consortium name="The Caenorhabditis remanei Sequencing Consortium"/>
            <person name="Wilson R.K."/>
        </authorList>
    </citation>
    <scope>NUCLEOTIDE SEQUENCE [LARGE SCALE GENOMIC DNA]</scope>
    <source>
        <strain evidence="12">PB4641</strain>
    </source>
</reference>
<dbReference type="GO" id="GO:0035556">
    <property type="term" value="P:intracellular signal transduction"/>
    <property type="evidence" value="ECO:0007669"/>
    <property type="project" value="TreeGrafter"/>
</dbReference>
<dbReference type="InterPro" id="IPR024604">
    <property type="entry name" value="GSG2_C"/>
</dbReference>
<dbReference type="Pfam" id="PF12330">
    <property type="entry name" value="Haspin_kinase"/>
    <property type="match status" value="1"/>
</dbReference>
<keyword evidence="3" id="KW-0808">Transferase</keyword>
<name>E3M6F1_CAERE</name>